<sequence length="184" mass="20801">MYIGLVFIVMRGGNSAAVLNAIIITLSVSACAIYGAFRWCKLCLIPFLMFQNLTKNEFKMPVHAVSVFGEEKGPRESIEAICGFHGSYERAWWIASPYCARLNPTGFDVFFDMIPQKQNLRRCSDSKHEHHKNEEHSSRSSSCTRAPTICSSSNRTHSDRQEEVLIGDVDIVLSFLFFNPDVNE</sequence>
<keyword evidence="3" id="KW-1185">Reference proteome</keyword>
<protein>
    <submittedName>
        <fullName evidence="4">Uncharacterized protein</fullName>
    </submittedName>
</protein>
<organism evidence="3 4">
    <name type="scientific">Ascaris lumbricoides</name>
    <name type="common">Giant roundworm</name>
    <dbReference type="NCBI Taxonomy" id="6252"/>
    <lineage>
        <taxon>Eukaryota</taxon>
        <taxon>Metazoa</taxon>
        <taxon>Ecdysozoa</taxon>
        <taxon>Nematoda</taxon>
        <taxon>Chromadorea</taxon>
        <taxon>Rhabditida</taxon>
        <taxon>Spirurina</taxon>
        <taxon>Ascaridomorpha</taxon>
        <taxon>Ascaridoidea</taxon>
        <taxon>Ascarididae</taxon>
        <taxon>Ascaris</taxon>
    </lineage>
</organism>
<name>A0A9J2PSG8_ASCLU</name>
<evidence type="ECO:0000313" key="4">
    <source>
        <dbReference type="WBParaSite" id="ALUE_0001225401-mRNA-1"/>
    </source>
</evidence>
<keyword evidence="2" id="KW-0472">Membrane</keyword>
<evidence type="ECO:0000256" key="2">
    <source>
        <dbReference type="SAM" id="Phobius"/>
    </source>
</evidence>
<reference evidence="4" key="1">
    <citation type="submission" date="2023-03" db="UniProtKB">
        <authorList>
            <consortium name="WormBaseParasite"/>
        </authorList>
    </citation>
    <scope>IDENTIFICATION</scope>
</reference>
<evidence type="ECO:0000256" key="1">
    <source>
        <dbReference type="SAM" id="MobiDB-lite"/>
    </source>
</evidence>
<dbReference type="WBParaSite" id="ALUE_0001225401-mRNA-1">
    <property type="protein sequence ID" value="ALUE_0001225401-mRNA-1"/>
    <property type="gene ID" value="ALUE_0001225401"/>
</dbReference>
<evidence type="ECO:0000313" key="3">
    <source>
        <dbReference type="Proteomes" id="UP000036681"/>
    </source>
</evidence>
<feature type="transmembrane region" description="Helical" evidence="2">
    <location>
        <begin position="16"/>
        <end position="37"/>
    </location>
</feature>
<feature type="region of interest" description="Disordered" evidence="1">
    <location>
        <begin position="124"/>
        <end position="155"/>
    </location>
</feature>
<accession>A0A9J2PSG8</accession>
<keyword evidence="2" id="KW-0812">Transmembrane</keyword>
<feature type="compositionally biased region" description="Basic and acidic residues" evidence="1">
    <location>
        <begin position="124"/>
        <end position="138"/>
    </location>
</feature>
<dbReference type="AlphaFoldDB" id="A0A9J2PSG8"/>
<keyword evidence="2" id="KW-1133">Transmembrane helix</keyword>
<proteinExistence type="predicted"/>
<dbReference type="Proteomes" id="UP000036681">
    <property type="component" value="Unplaced"/>
</dbReference>
<feature type="compositionally biased region" description="Polar residues" evidence="1">
    <location>
        <begin position="143"/>
        <end position="155"/>
    </location>
</feature>